<evidence type="ECO:0000313" key="2">
    <source>
        <dbReference type="WBParaSite" id="nRc.2.0.1.t05211-RA"/>
    </source>
</evidence>
<dbReference type="Proteomes" id="UP000887565">
    <property type="component" value="Unplaced"/>
</dbReference>
<evidence type="ECO:0000313" key="1">
    <source>
        <dbReference type="Proteomes" id="UP000887565"/>
    </source>
</evidence>
<dbReference type="AlphaFoldDB" id="A0A915HUJ0"/>
<proteinExistence type="predicted"/>
<name>A0A915HUJ0_ROMCU</name>
<sequence length="66" mass="7824">MFRVELTDETCNDFNITVEERAEEAKGKKQYRFEVIAGTPIVCYTNTEKRPQVQGFVKQFFNDYLH</sequence>
<accession>A0A915HUJ0</accession>
<organism evidence="1 2">
    <name type="scientific">Romanomermis culicivorax</name>
    <name type="common">Nematode worm</name>
    <dbReference type="NCBI Taxonomy" id="13658"/>
    <lineage>
        <taxon>Eukaryota</taxon>
        <taxon>Metazoa</taxon>
        <taxon>Ecdysozoa</taxon>
        <taxon>Nematoda</taxon>
        <taxon>Enoplea</taxon>
        <taxon>Dorylaimia</taxon>
        <taxon>Mermithida</taxon>
        <taxon>Mermithoidea</taxon>
        <taxon>Mermithidae</taxon>
        <taxon>Romanomermis</taxon>
    </lineage>
</organism>
<protein>
    <submittedName>
        <fullName evidence="2">Uncharacterized protein</fullName>
    </submittedName>
</protein>
<keyword evidence="1" id="KW-1185">Reference proteome</keyword>
<dbReference type="WBParaSite" id="nRc.2.0.1.t05211-RA">
    <property type="protein sequence ID" value="nRc.2.0.1.t05211-RA"/>
    <property type="gene ID" value="nRc.2.0.1.g05211"/>
</dbReference>
<reference evidence="2" key="1">
    <citation type="submission" date="2022-11" db="UniProtKB">
        <authorList>
            <consortium name="WormBaseParasite"/>
        </authorList>
    </citation>
    <scope>IDENTIFICATION</scope>
</reference>